<dbReference type="Gene3D" id="1.20.1530.20">
    <property type="match status" value="1"/>
</dbReference>
<feature type="transmembrane region" description="Helical" evidence="8">
    <location>
        <begin position="176"/>
        <end position="196"/>
    </location>
</feature>
<dbReference type="RefSeq" id="WP_340366139.1">
    <property type="nucleotide sequence ID" value="NZ_JBBKZV010000019.1"/>
</dbReference>
<dbReference type="Pfam" id="PF00999">
    <property type="entry name" value="Na_H_Exchanger"/>
    <property type="match status" value="1"/>
</dbReference>
<feature type="transmembrane region" description="Helical" evidence="8">
    <location>
        <begin position="146"/>
        <end position="170"/>
    </location>
</feature>
<evidence type="ECO:0000256" key="2">
    <source>
        <dbReference type="ARBA" id="ARBA00022448"/>
    </source>
</evidence>
<feature type="transmembrane region" description="Helical" evidence="8">
    <location>
        <begin position="113"/>
        <end position="134"/>
    </location>
</feature>
<feature type="transmembrane region" description="Helical" evidence="8">
    <location>
        <begin position="54"/>
        <end position="72"/>
    </location>
</feature>
<dbReference type="InterPro" id="IPR038770">
    <property type="entry name" value="Na+/solute_symporter_sf"/>
</dbReference>
<evidence type="ECO:0000259" key="9">
    <source>
        <dbReference type="Pfam" id="PF00999"/>
    </source>
</evidence>
<dbReference type="Proteomes" id="UP001363010">
    <property type="component" value="Unassembled WGS sequence"/>
</dbReference>
<keyword evidence="7 8" id="KW-0472">Membrane</keyword>
<evidence type="ECO:0000256" key="6">
    <source>
        <dbReference type="ARBA" id="ARBA00023065"/>
    </source>
</evidence>
<protein>
    <submittedName>
        <fullName evidence="10">Cation:proton antiporter</fullName>
    </submittedName>
</protein>
<keyword evidence="3" id="KW-0050">Antiport</keyword>
<evidence type="ECO:0000256" key="3">
    <source>
        <dbReference type="ARBA" id="ARBA00022449"/>
    </source>
</evidence>
<proteinExistence type="predicted"/>
<evidence type="ECO:0000256" key="5">
    <source>
        <dbReference type="ARBA" id="ARBA00022989"/>
    </source>
</evidence>
<sequence>MNHIPVFWVLVASVLAPLLGEIPIGFKVPVVVFEVLLGILIGPHVLDLAQFEGFVLHMFTFGMATTLLMAGMELDFGAIRGKPLVLGIGGWVLSVVVGLAVVGAMHVAPRVDAPMMTVLALCTTGLAMLVPTLRDDGRMDSRFGRLIMASGTMGEVAPIVAMSVLLSTQYSSWKEVGFLLIFLGIVGAAIVAGLQTRPPRFQAMLQRHLNSSTQMPVRFSLLLLGTMLWIAQSFGFESILGAFAAGMVVGQATRGPAGEPLRHKLETLSFAWFYPFFFVGTGIKFDITALARDSTTMLLVPAFVALFLVVRGVPVFLYRGQLAKGEALPFALSSAVPSLSIIVVISEIGARTGSMSADVSSALVGAALLSVLLFPTLAAALQPRPELGT</sequence>
<dbReference type="PANTHER" id="PTHR43562">
    <property type="entry name" value="NAPA-TYPE SODIUM/HYDROGEN ANTIPORTER"/>
    <property type="match status" value="1"/>
</dbReference>
<feature type="transmembrane region" description="Helical" evidence="8">
    <location>
        <begin position="298"/>
        <end position="318"/>
    </location>
</feature>
<evidence type="ECO:0000256" key="7">
    <source>
        <dbReference type="ARBA" id="ARBA00023136"/>
    </source>
</evidence>
<comment type="caution">
    <text evidence="10">The sequence shown here is derived from an EMBL/GenBank/DDBJ whole genome shotgun (WGS) entry which is preliminary data.</text>
</comment>
<evidence type="ECO:0000313" key="10">
    <source>
        <dbReference type="EMBL" id="MEJ8825112.1"/>
    </source>
</evidence>
<feature type="transmembrane region" description="Helical" evidence="8">
    <location>
        <begin position="84"/>
        <end position="107"/>
    </location>
</feature>
<dbReference type="EMBL" id="JBBKZV010000019">
    <property type="protein sequence ID" value="MEJ8825112.1"/>
    <property type="molecule type" value="Genomic_DNA"/>
</dbReference>
<feature type="transmembrane region" description="Helical" evidence="8">
    <location>
        <begin position="330"/>
        <end position="350"/>
    </location>
</feature>
<name>A0ABU8W6V0_9BURK</name>
<dbReference type="InterPro" id="IPR006153">
    <property type="entry name" value="Cation/H_exchanger_TM"/>
</dbReference>
<keyword evidence="5 8" id="KW-1133">Transmembrane helix</keyword>
<gene>
    <name evidence="10" type="ORF">WKW80_24310</name>
</gene>
<comment type="subcellular location">
    <subcellularLocation>
        <location evidence="1">Membrane</location>
        <topology evidence="1">Multi-pass membrane protein</topology>
    </subcellularLocation>
</comment>
<organism evidence="10 11">
    <name type="scientific">Variovorax humicola</name>
    <dbReference type="NCBI Taxonomy" id="1769758"/>
    <lineage>
        <taxon>Bacteria</taxon>
        <taxon>Pseudomonadati</taxon>
        <taxon>Pseudomonadota</taxon>
        <taxon>Betaproteobacteria</taxon>
        <taxon>Burkholderiales</taxon>
        <taxon>Comamonadaceae</taxon>
        <taxon>Variovorax</taxon>
    </lineage>
</organism>
<dbReference type="PANTHER" id="PTHR43562:SF1">
    <property type="entry name" value="NA(+)_H(+) ANTIPORTER YJBQ-RELATED"/>
    <property type="match status" value="1"/>
</dbReference>
<evidence type="ECO:0000256" key="4">
    <source>
        <dbReference type="ARBA" id="ARBA00022692"/>
    </source>
</evidence>
<keyword evidence="6" id="KW-0406">Ion transport</keyword>
<feature type="transmembrane region" description="Helical" evidence="8">
    <location>
        <begin position="270"/>
        <end position="291"/>
    </location>
</feature>
<feature type="transmembrane region" description="Helical" evidence="8">
    <location>
        <begin position="217"/>
        <end position="250"/>
    </location>
</feature>
<evidence type="ECO:0000313" key="11">
    <source>
        <dbReference type="Proteomes" id="UP001363010"/>
    </source>
</evidence>
<reference evidence="10 11" key="1">
    <citation type="submission" date="2024-03" db="EMBL/GenBank/DDBJ databases">
        <title>Novel species of the genus Variovorax.</title>
        <authorList>
            <person name="Liu Q."/>
            <person name="Xin Y.-H."/>
        </authorList>
    </citation>
    <scope>NUCLEOTIDE SEQUENCE [LARGE SCALE GENOMIC DNA]</scope>
    <source>
        <strain evidence="10 11">KACC 18501</strain>
    </source>
</reference>
<feature type="transmembrane region" description="Helical" evidence="8">
    <location>
        <begin position="362"/>
        <end position="381"/>
    </location>
</feature>
<keyword evidence="4 8" id="KW-0812">Transmembrane</keyword>
<feature type="domain" description="Cation/H+ exchanger transmembrane" evidence="9">
    <location>
        <begin position="14"/>
        <end position="377"/>
    </location>
</feature>
<keyword evidence="11" id="KW-1185">Reference proteome</keyword>
<evidence type="ECO:0000256" key="8">
    <source>
        <dbReference type="SAM" id="Phobius"/>
    </source>
</evidence>
<keyword evidence="2" id="KW-0813">Transport</keyword>
<evidence type="ECO:0000256" key="1">
    <source>
        <dbReference type="ARBA" id="ARBA00004141"/>
    </source>
</evidence>
<accession>A0ABU8W6V0</accession>